<evidence type="ECO:0000256" key="1">
    <source>
        <dbReference type="SAM" id="Phobius"/>
    </source>
</evidence>
<evidence type="ECO:0000259" key="2">
    <source>
        <dbReference type="Pfam" id="PF00053"/>
    </source>
</evidence>
<accession>A0A1R2BFY5</accession>
<keyword evidence="1" id="KW-1133">Transmembrane helix</keyword>
<dbReference type="PANTHER" id="PTHR24044">
    <property type="entry name" value="NOTCH LIGAND FAMILY MEMBER"/>
    <property type="match status" value="1"/>
</dbReference>
<dbReference type="EMBL" id="MPUH01000677">
    <property type="protein sequence ID" value="OMJ75659.1"/>
    <property type="molecule type" value="Genomic_DNA"/>
</dbReference>
<proteinExistence type="predicted"/>
<keyword evidence="1" id="KW-0812">Transmembrane</keyword>
<dbReference type="PANTHER" id="PTHR24044:SF420">
    <property type="entry name" value="DELTA AND NOTCH-LIKE EPIDERMAL GROWTH FACTOR-RELATED RECEPTOR ISOFORM X1"/>
    <property type="match status" value="1"/>
</dbReference>
<dbReference type="InterPro" id="IPR002049">
    <property type="entry name" value="LE_dom"/>
</dbReference>
<dbReference type="AlphaFoldDB" id="A0A1R2BFY5"/>
<sequence>MEIYKDNTLQEWGEFSATHRYQLVPTPLNKGQYTLVFKDLFLSSKKECIKVQLSLLIEDVSLVENVQFMMRKTETCSYPDHPGSLNTIGQLEDGNLHWHKILSMEGSSTFIEMTLEEKSLVRVFIEPIDYVKININVLDSNLQIVTSNSVMNFNDGLHKVFDSGQYFLNIEHSFMVSVRKNCPSFEMDLEIARLTIYNELANMYDCKLSTPVTQIDSFEDVCIIYDSASLDYSVPFKLDTDSEVLITISYLNTLSGYLTLIVSDSENENIAQSQGIENISELKASLPAGDYEMRVLSSQGTETTHPCWPLMLSLEINTPQSTCKAGKVPSHLITKYGGPQNPDGSITYTGTFKINSYPDVIVVDAPTNCFGRVVAISHNPSVFIEIGVYTNSGLDNYSKLSYNNLDNSGVFWELKQRNEPYYIVISYVTQKIEECLLFDLTLIIEPVRAVENIIECKLQSHNDLLPPKSLVFDKSVNIGGDNYAVFDKWIIDESSNLPSGIISTPGKFSQFIYEISLDIKTQGIFSAEIIYDLLTSDFSLHLLQENQELALSSWETVNEDELGDMLNFASIISGIHLSQGQYKILIKQSLSANHIIHKFSDTSICFPFAFEIEFIPKTDSTKNQLILVEPDHLTHHNPSENLFIRLTFSEQIDSVDLVLIQISNNENIKPASIKVLDPGNKIKAKFLNTGLKPGECYELEIKGQNILTDNLKHSFCMLSCNCNPKANPICTSVLSCICKEPYYGLLCYDCISGYYPKGGQCIEVIETAPQVISISFNVKSPAKQTDVIKLNVYFSSHPYNALGLKIPILKGPNEISTAFVLRSGGIEIQAITVIPVGKDGLQWALEFDNTDLIPENMHTVFYKKDIIFDENNKIFEYQGPLPGIIISKPENPCVNGVLKGEKCLCNDGYTGNSCEICIEGYELKDKKCIPGQNTQLDQDNQIDYNAYIINCEPKDIITIKKPEDFVVTIQLSMPAFTSEGLVIDQLTNDKYILKAFALQKLNTKKLIYPISAFTSDSIFWVLTFNQKNFENNAEYKLVQVNDVIYSKNGKSFNKPQVPLVKVITSYGKICSGHGVFDEVCICDRGYTGSQCEKCTEGYVLLGQSCKLLEDTSEMSTKDLILYCFGYTFILVLVLYMITLLKKKKHSEHEGFEMLPREETGEDIDLYSK</sequence>
<reference evidence="3 4" key="1">
    <citation type="submission" date="2016-11" db="EMBL/GenBank/DDBJ databases">
        <title>The macronuclear genome of Stentor coeruleus: a giant cell with tiny introns.</title>
        <authorList>
            <person name="Slabodnick M."/>
            <person name="Ruby J.G."/>
            <person name="Reiff S.B."/>
            <person name="Swart E.C."/>
            <person name="Gosai S."/>
            <person name="Prabakaran S."/>
            <person name="Witkowska E."/>
            <person name="Larue G.E."/>
            <person name="Fisher S."/>
            <person name="Freeman R.M."/>
            <person name="Gunawardena J."/>
            <person name="Chu W."/>
            <person name="Stover N.A."/>
            <person name="Gregory B.D."/>
            <person name="Nowacki M."/>
            <person name="Derisi J."/>
            <person name="Roy S.W."/>
            <person name="Marshall W.F."/>
            <person name="Sood P."/>
        </authorList>
    </citation>
    <scope>NUCLEOTIDE SEQUENCE [LARGE SCALE GENOMIC DNA]</scope>
    <source>
        <strain evidence="3">WM001</strain>
    </source>
</reference>
<dbReference type="Pfam" id="PF00053">
    <property type="entry name" value="EGF_laminin"/>
    <property type="match status" value="3"/>
</dbReference>
<protein>
    <recommendedName>
        <fullName evidence="2">Laminin EGF-like domain-containing protein</fullName>
    </recommendedName>
</protein>
<dbReference type="GO" id="GO:0005112">
    <property type="term" value="F:Notch binding"/>
    <property type="evidence" value="ECO:0007669"/>
    <property type="project" value="TreeGrafter"/>
</dbReference>
<evidence type="ECO:0000313" key="4">
    <source>
        <dbReference type="Proteomes" id="UP000187209"/>
    </source>
</evidence>
<gene>
    <name evidence="3" type="ORF">SteCoe_25149</name>
</gene>
<dbReference type="Proteomes" id="UP000187209">
    <property type="component" value="Unassembled WGS sequence"/>
</dbReference>
<keyword evidence="4" id="KW-1185">Reference proteome</keyword>
<dbReference type="CDD" id="cd00055">
    <property type="entry name" value="EGF_Lam"/>
    <property type="match status" value="2"/>
</dbReference>
<dbReference type="OrthoDB" id="442731at2759"/>
<feature type="transmembrane region" description="Helical" evidence="1">
    <location>
        <begin position="1119"/>
        <end position="1140"/>
    </location>
</feature>
<feature type="domain" description="Laminin EGF-like" evidence="2">
    <location>
        <begin position="720"/>
        <end position="757"/>
    </location>
</feature>
<evidence type="ECO:0000313" key="3">
    <source>
        <dbReference type="EMBL" id="OMJ75659.1"/>
    </source>
</evidence>
<organism evidence="3 4">
    <name type="scientific">Stentor coeruleus</name>
    <dbReference type="NCBI Taxonomy" id="5963"/>
    <lineage>
        <taxon>Eukaryota</taxon>
        <taxon>Sar</taxon>
        <taxon>Alveolata</taxon>
        <taxon>Ciliophora</taxon>
        <taxon>Postciliodesmatophora</taxon>
        <taxon>Heterotrichea</taxon>
        <taxon>Heterotrichida</taxon>
        <taxon>Stentoridae</taxon>
        <taxon>Stentor</taxon>
    </lineage>
</organism>
<comment type="caution">
    <text evidence="3">The sequence shown here is derived from an EMBL/GenBank/DDBJ whole genome shotgun (WGS) entry which is preliminary data.</text>
</comment>
<feature type="domain" description="Laminin EGF-like" evidence="2">
    <location>
        <begin position="1077"/>
        <end position="1101"/>
    </location>
</feature>
<feature type="domain" description="Laminin EGF-like" evidence="2">
    <location>
        <begin position="893"/>
        <end position="923"/>
    </location>
</feature>
<dbReference type="InterPro" id="IPR050906">
    <property type="entry name" value="Notch_signaling"/>
</dbReference>
<name>A0A1R2BFY5_9CILI</name>
<keyword evidence="1" id="KW-0472">Membrane</keyword>